<gene>
    <name evidence="2" type="ORF">K6Y31_10875</name>
</gene>
<evidence type="ECO:0000313" key="3">
    <source>
        <dbReference type="Proteomes" id="UP001201273"/>
    </source>
</evidence>
<evidence type="ECO:0000313" key="2">
    <source>
        <dbReference type="EMBL" id="MCE2595317.1"/>
    </source>
</evidence>
<reference evidence="2 3" key="1">
    <citation type="journal article" date="2022" name="Environ. Microbiol. Rep.">
        <title>Eco-phylogenetic analyses reveal divergent evolution of vitamin B12 metabolism in the marine bacterial family 'Psychromonadaceae'.</title>
        <authorList>
            <person name="Jin X."/>
            <person name="Yang Y."/>
            <person name="Cao H."/>
            <person name="Gao B."/>
            <person name="Zhao Z."/>
        </authorList>
    </citation>
    <scope>NUCLEOTIDE SEQUENCE [LARGE SCALE GENOMIC DNA]</scope>
    <source>
        <strain evidence="2 3">MKS20</strain>
    </source>
</reference>
<sequence length="194" mass="21945">MSDKVPCIECGALVLPSTAKRTGGVCMPCKNGNRKNIERAKEYYKKERELEKTCPFRALWRNLVDKVYNHEGGFTALSEAEKTYYAVNTLSGEVYNGGFIQYFDNTAGEHFKYAELGLESLSATQSLMLLRQAKTALFGSAIVPTDQAQRWSIIRKNTDEPDLDVLDTEFYKDEDKLGEKLEDFAIKSFLIKNA</sequence>
<comment type="caution">
    <text evidence="2">The sequence shown here is derived from an EMBL/GenBank/DDBJ whole genome shotgun (WGS) entry which is preliminary data.</text>
</comment>
<dbReference type="Pfam" id="PF14300">
    <property type="entry name" value="DMP19"/>
    <property type="match status" value="1"/>
</dbReference>
<dbReference type="Gene3D" id="1.20.1420.60">
    <property type="match status" value="1"/>
</dbReference>
<organism evidence="2 3">
    <name type="scientific">Motilimonas cestriensis</name>
    <dbReference type="NCBI Taxonomy" id="2742685"/>
    <lineage>
        <taxon>Bacteria</taxon>
        <taxon>Pseudomonadati</taxon>
        <taxon>Pseudomonadota</taxon>
        <taxon>Gammaproteobacteria</taxon>
        <taxon>Alteromonadales</taxon>
        <taxon>Alteromonadales genera incertae sedis</taxon>
        <taxon>Motilimonas</taxon>
    </lineage>
</organism>
<keyword evidence="3" id="KW-1185">Reference proteome</keyword>
<dbReference type="EMBL" id="JAIMJA010000010">
    <property type="protein sequence ID" value="MCE2595317.1"/>
    <property type="molecule type" value="Genomic_DNA"/>
</dbReference>
<feature type="domain" description="DNA mimic protein DMP19 C-terminal" evidence="1">
    <location>
        <begin position="76"/>
        <end position="185"/>
    </location>
</feature>
<evidence type="ECO:0000259" key="1">
    <source>
        <dbReference type="Pfam" id="PF14300"/>
    </source>
</evidence>
<dbReference type="InterPro" id="IPR025402">
    <property type="entry name" value="DMP19_C"/>
</dbReference>
<accession>A0ABS8WB37</accession>
<name>A0ABS8WB37_9GAMM</name>
<proteinExistence type="predicted"/>
<dbReference type="RefSeq" id="WP_233052807.1">
    <property type="nucleotide sequence ID" value="NZ_JAIMJA010000010.1"/>
</dbReference>
<protein>
    <submittedName>
        <fullName evidence="2">DMP19 family protein</fullName>
    </submittedName>
</protein>
<dbReference type="Proteomes" id="UP001201273">
    <property type="component" value="Unassembled WGS sequence"/>
</dbReference>